<name>A0A9P0X373_PIEBR</name>
<evidence type="ECO:0000313" key="1">
    <source>
        <dbReference type="EMBL" id="CAH3956098.1"/>
    </source>
</evidence>
<dbReference type="AlphaFoldDB" id="A0A9P0X373"/>
<dbReference type="Proteomes" id="UP001152562">
    <property type="component" value="Unassembled WGS sequence"/>
</dbReference>
<reference evidence="1" key="1">
    <citation type="submission" date="2022-05" db="EMBL/GenBank/DDBJ databases">
        <authorList>
            <person name="Okamura Y."/>
        </authorList>
    </citation>
    <scope>NUCLEOTIDE SEQUENCE</scope>
</reference>
<gene>
    <name evidence="1" type="ORF">PIBRA_LOCUS1529</name>
</gene>
<proteinExistence type="predicted"/>
<sequence>MLPPAKRGAISLSIRKENYRAGSYKMASFSNEVYNVHISNLPIDINGGFAFFGDPCALSELSVFGVQCRVKVLKGAFLKKLHHSGLPEPEIRV</sequence>
<organism evidence="1 2">
    <name type="scientific">Pieris brassicae</name>
    <name type="common">White butterfly</name>
    <name type="synonym">Large white butterfly</name>
    <dbReference type="NCBI Taxonomy" id="7116"/>
    <lineage>
        <taxon>Eukaryota</taxon>
        <taxon>Metazoa</taxon>
        <taxon>Ecdysozoa</taxon>
        <taxon>Arthropoda</taxon>
        <taxon>Hexapoda</taxon>
        <taxon>Insecta</taxon>
        <taxon>Pterygota</taxon>
        <taxon>Neoptera</taxon>
        <taxon>Endopterygota</taxon>
        <taxon>Lepidoptera</taxon>
        <taxon>Glossata</taxon>
        <taxon>Ditrysia</taxon>
        <taxon>Papilionoidea</taxon>
        <taxon>Pieridae</taxon>
        <taxon>Pierinae</taxon>
        <taxon>Pieris</taxon>
    </lineage>
</organism>
<protein>
    <submittedName>
        <fullName evidence="1">Uncharacterized protein</fullName>
    </submittedName>
</protein>
<accession>A0A9P0X373</accession>
<dbReference type="EMBL" id="CALOZG010000002">
    <property type="protein sequence ID" value="CAH3956098.1"/>
    <property type="molecule type" value="Genomic_DNA"/>
</dbReference>
<keyword evidence="2" id="KW-1185">Reference proteome</keyword>
<comment type="caution">
    <text evidence="1">The sequence shown here is derived from an EMBL/GenBank/DDBJ whole genome shotgun (WGS) entry which is preliminary data.</text>
</comment>
<evidence type="ECO:0000313" key="2">
    <source>
        <dbReference type="Proteomes" id="UP001152562"/>
    </source>
</evidence>